<accession>A0AA38SRJ2</accession>
<evidence type="ECO:0000313" key="3">
    <source>
        <dbReference type="Proteomes" id="UP001172457"/>
    </source>
</evidence>
<feature type="compositionally biased region" description="Low complexity" evidence="1">
    <location>
        <begin position="1"/>
        <end position="17"/>
    </location>
</feature>
<evidence type="ECO:0000256" key="1">
    <source>
        <dbReference type="SAM" id="MobiDB-lite"/>
    </source>
</evidence>
<organism evidence="2 3">
    <name type="scientific">Centaurea solstitialis</name>
    <name type="common">yellow star-thistle</name>
    <dbReference type="NCBI Taxonomy" id="347529"/>
    <lineage>
        <taxon>Eukaryota</taxon>
        <taxon>Viridiplantae</taxon>
        <taxon>Streptophyta</taxon>
        <taxon>Embryophyta</taxon>
        <taxon>Tracheophyta</taxon>
        <taxon>Spermatophyta</taxon>
        <taxon>Magnoliopsida</taxon>
        <taxon>eudicotyledons</taxon>
        <taxon>Gunneridae</taxon>
        <taxon>Pentapetalae</taxon>
        <taxon>asterids</taxon>
        <taxon>campanulids</taxon>
        <taxon>Asterales</taxon>
        <taxon>Asteraceae</taxon>
        <taxon>Carduoideae</taxon>
        <taxon>Cardueae</taxon>
        <taxon>Centaureinae</taxon>
        <taxon>Centaurea</taxon>
    </lineage>
</organism>
<proteinExistence type="predicted"/>
<keyword evidence="3" id="KW-1185">Reference proteome</keyword>
<dbReference type="AlphaFoldDB" id="A0AA38SRJ2"/>
<comment type="caution">
    <text evidence="2">The sequence shown here is derived from an EMBL/GenBank/DDBJ whole genome shotgun (WGS) entry which is preliminary data.</text>
</comment>
<name>A0AA38SRJ2_9ASTR</name>
<sequence>MATTNSSTSFMSTGSQSKPPSLSRDEYQQWEVRMVSFLEGVHPRITEFLHNPPHIPMKFIPGVPATATDAVKCIY</sequence>
<reference evidence="2" key="1">
    <citation type="submission" date="2023-03" db="EMBL/GenBank/DDBJ databases">
        <title>Chromosome-scale reference genome and RAD-based genetic map of yellow starthistle (Centaurea solstitialis) reveal putative structural variation and QTLs associated with invader traits.</title>
        <authorList>
            <person name="Reatini B."/>
            <person name="Cang F.A."/>
            <person name="Jiang Q."/>
            <person name="Mckibben M.T.W."/>
            <person name="Barker M.S."/>
            <person name="Rieseberg L.H."/>
            <person name="Dlugosch K.M."/>
        </authorList>
    </citation>
    <scope>NUCLEOTIDE SEQUENCE</scope>
    <source>
        <strain evidence="2">CAN-66</strain>
        <tissue evidence="2">Leaf</tissue>
    </source>
</reference>
<gene>
    <name evidence="2" type="ORF">OSB04_027837</name>
</gene>
<dbReference type="EMBL" id="JARYMX010000007">
    <property type="protein sequence ID" value="KAJ9541331.1"/>
    <property type="molecule type" value="Genomic_DNA"/>
</dbReference>
<dbReference type="Proteomes" id="UP001172457">
    <property type="component" value="Chromosome 7"/>
</dbReference>
<feature type="region of interest" description="Disordered" evidence="1">
    <location>
        <begin position="1"/>
        <end position="25"/>
    </location>
</feature>
<evidence type="ECO:0000313" key="2">
    <source>
        <dbReference type="EMBL" id="KAJ9541331.1"/>
    </source>
</evidence>
<protein>
    <submittedName>
        <fullName evidence="2">Uncharacterized protein</fullName>
    </submittedName>
</protein>